<name>A0AAD6L9J6_9ROSI</name>
<keyword evidence="2" id="KW-1185">Reference proteome</keyword>
<proteinExistence type="predicted"/>
<evidence type="ECO:0000313" key="1">
    <source>
        <dbReference type="EMBL" id="KAJ6952831.1"/>
    </source>
</evidence>
<organism evidence="1 2">
    <name type="scientific">Populus alba x Populus x berolinensis</name>
    <dbReference type="NCBI Taxonomy" id="444605"/>
    <lineage>
        <taxon>Eukaryota</taxon>
        <taxon>Viridiplantae</taxon>
        <taxon>Streptophyta</taxon>
        <taxon>Embryophyta</taxon>
        <taxon>Tracheophyta</taxon>
        <taxon>Spermatophyta</taxon>
        <taxon>Magnoliopsida</taxon>
        <taxon>eudicotyledons</taxon>
        <taxon>Gunneridae</taxon>
        <taxon>Pentapetalae</taxon>
        <taxon>rosids</taxon>
        <taxon>fabids</taxon>
        <taxon>Malpighiales</taxon>
        <taxon>Salicaceae</taxon>
        <taxon>Saliceae</taxon>
        <taxon>Populus</taxon>
    </lineage>
</organism>
<comment type="caution">
    <text evidence="1">The sequence shown here is derived from an EMBL/GenBank/DDBJ whole genome shotgun (WGS) entry which is preliminary data.</text>
</comment>
<evidence type="ECO:0000313" key="2">
    <source>
        <dbReference type="Proteomes" id="UP001164929"/>
    </source>
</evidence>
<reference evidence="1" key="1">
    <citation type="journal article" date="2023" name="Mol. Ecol. Resour.">
        <title>Chromosome-level genome assembly of a triploid poplar Populus alba 'Berolinensis'.</title>
        <authorList>
            <person name="Chen S."/>
            <person name="Yu Y."/>
            <person name="Wang X."/>
            <person name="Wang S."/>
            <person name="Zhang T."/>
            <person name="Zhou Y."/>
            <person name="He R."/>
            <person name="Meng N."/>
            <person name="Wang Y."/>
            <person name="Liu W."/>
            <person name="Liu Z."/>
            <person name="Liu J."/>
            <person name="Guo Q."/>
            <person name="Huang H."/>
            <person name="Sederoff R.R."/>
            <person name="Wang G."/>
            <person name="Qu G."/>
            <person name="Chen S."/>
        </authorList>
    </citation>
    <scope>NUCLEOTIDE SEQUENCE</scope>
    <source>
        <strain evidence="1">SC-2020</strain>
    </source>
</reference>
<dbReference type="EMBL" id="JAQIZT010000019">
    <property type="protein sequence ID" value="KAJ6952831.1"/>
    <property type="molecule type" value="Genomic_DNA"/>
</dbReference>
<sequence length="85" mass="9736">MSYPLPHEKKTELLKRPTLSKLCFGAALWEEALNCANAFAQSNFLFLQKERAPPLEKRRQDQPFVSNFDASLTFLAIGFARLESF</sequence>
<dbReference type="Proteomes" id="UP001164929">
    <property type="component" value="Chromosome 19"/>
</dbReference>
<dbReference type="AlphaFoldDB" id="A0AAD6L9J6"/>
<accession>A0AAD6L9J6</accession>
<gene>
    <name evidence="1" type="ORF">NC653_041847</name>
</gene>
<protein>
    <submittedName>
        <fullName evidence="1">Uncharacterized protein</fullName>
    </submittedName>
</protein>